<dbReference type="InterPro" id="IPR007701">
    <property type="entry name" value="Interferon-rel_develop_reg_N"/>
</dbReference>
<feature type="region of interest" description="Disordered" evidence="2">
    <location>
        <begin position="1"/>
        <end position="56"/>
    </location>
</feature>
<dbReference type="InterPro" id="IPR006921">
    <property type="entry name" value="Interferon-rel_develop_reg_C"/>
</dbReference>
<evidence type="ECO:0000313" key="6">
    <source>
        <dbReference type="Proteomes" id="UP001303046"/>
    </source>
</evidence>
<feature type="compositionally biased region" description="Basic residues" evidence="2">
    <location>
        <begin position="392"/>
        <end position="403"/>
    </location>
</feature>
<feature type="domain" description="Interferon-related developmental regulator N-terminal" evidence="4">
    <location>
        <begin position="35"/>
        <end position="311"/>
    </location>
</feature>
<dbReference type="InterPro" id="IPR039777">
    <property type="entry name" value="IFRD"/>
</dbReference>
<dbReference type="PANTHER" id="PTHR12354">
    <property type="entry name" value="INTERFERON-RELATED DEVELOPMENTAL REGULATOR"/>
    <property type="match status" value="1"/>
</dbReference>
<keyword evidence="6" id="KW-1185">Reference proteome</keyword>
<evidence type="ECO:0000256" key="1">
    <source>
        <dbReference type="ARBA" id="ARBA00008828"/>
    </source>
</evidence>
<evidence type="ECO:0008006" key="7">
    <source>
        <dbReference type="Google" id="ProtNLM"/>
    </source>
</evidence>
<dbReference type="Pfam" id="PF05004">
    <property type="entry name" value="IFRD"/>
    <property type="match status" value="1"/>
</dbReference>
<dbReference type="Pfam" id="PF04836">
    <property type="entry name" value="IFRD_C"/>
    <property type="match status" value="1"/>
</dbReference>
<organism evidence="5 6">
    <name type="scientific">Necator americanus</name>
    <name type="common">Human hookworm</name>
    <dbReference type="NCBI Taxonomy" id="51031"/>
    <lineage>
        <taxon>Eukaryota</taxon>
        <taxon>Metazoa</taxon>
        <taxon>Ecdysozoa</taxon>
        <taxon>Nematoda</taxon>
        <taxon>Chromadorea</taxon>
        <taxon>Rhabditida</taxon>
        <taxon>Rhabditina</taxon>
        <taxon>Rhabditomorpha</taxon>
        <taxon>Strongyloidea</taxon>
        <taxon>Ancylostomatidae</taxon>
        <taxon>Bunostominae</taxon>
        <taxon>Necator</taxon>
    </lineage>
</organism>
<feature type="domain" description="Interferon-related developmental regulator C-terminal" evidence="3">
    <location>
        <begin position="357"/>
        <end position="406"/>
    </location>
</feature>
<evidence type="ECO:0000313" key="5">
    <source>
        <dbReference type="EMBL" id="KAK6747086.1"/>
    </source>
</evidence>
<gene>
    <name evidence="5" type="primary">Necator_chrIV.g13659</name>
    <name evidence="5" type="ORF">RB195_000367</name>
</gene>
<comment type="caution">
    <text evidence="5">The sequence shown here is derived from an EMBL/GenBank/DDBJ whole genome shotgun (WGS) entry which is preliminary data.</text>
</comment>
<sequence>MGKGRNKNKDKDTYSGARHKGRAEDSDSDDSVSTHFTVDDDMRSVQGDDGTDVDSPSFLDSLGEHIENAGHKNISIRMAALRHLQVALCSQYIPEFVSRWKLTIVELVNKNLRRTDEEVAIAAVLLALASLQIGEEMGADIEEPLSTLRTIVTDNSRSEHLRSLCALSIAVTTHVASVVDETVASSIKALRSIWATVKLTGHSSRLYATTLQSWSLLLQDADGATVNSAFGEFSKLASFLEADQLDIRVATGEALAFLYELGSHIRPGFRLPNHQQIVELLDSLCTDSSKGKTKKDKRAQRFTFRQVYSSIVDKDTPSLTIKFNKEALVLDSCASKLLYDILCELLHGGIVRQLQSNELVRDLFEMGPVQEVDKFEKVNKFAKMAAHDAASKHRNQVRSKQRDKRNVVL</sequence>
<accession>A0ABR1DCC6</accession>
<name>A0ABR1DCC6_NECAM</name>
<reference evidence="5 6" key="1">
    <citation type="submission" date="2023-08" db="EMBL/GenBank/DDBJ databases">
        <title>A Necator americanus chromosomal reference genome.</title>
        <authorList>
            <person name="Ilik V."/>
            <person name="Petrzelkova K.J."/>
            <person name="Pardy F."/>
            <person name="Fuh T."/>
            <person name="Niatou-Singa F.S."/>
            <person name="Gouil Q."/>
            <person name="Baker L."/>
            <person name="Ritchie M.E."/>
            <person name="Jex A.R."/>
            <person name="Gazzola D."/>
            <person name="Li H."/>
            <person name="Toshio Fujiwara R."/>
            <person name="Zhan B."/>
            <person name="Aroian R.V."/>
            <person name="Pafco B."/>
            <person name="Schwarz E.M."/>
        </authorList>
    </citation>
    <scope>NUCLEOTIDE SEQUENCE [LARGE SCALE GENOMIC DNA]</scope>
    <source>
        <strain evidence="5 6">Aroian</strain>
        <tissue evidence="5">Whole animal</tissue>
    </source>
</reference>
<dbReference type="SUPFAM" id="SSF48371">
    <property type="entry name" value="ARM repeat"/>
    <property type="match status" value="1"/>
</dbReference>
<dbReference type="Proteomes" id="UP001303046">
    <property type="component" value="Unassembled WGS sequence"/>
</dbReference>
<protein>
    <recommendedName>
        <fullName evidence="7">Interferon-related developmental regulator N-terminal domain-containing protein</fullName>
    </recommendedName>
</protein>
<dbReference type="InterPro" id="IPR016024">
    <property type="entry name" value="ARM-type_fold"/>
</dbReference>
<comment type="similarity">
    <text evidence="1">Belongs to the IFRD family.</text>
</comment>
<evidence type="ECO:0000259" key="4">
    <source>
        <dbReference type="Pfam" id="PF05004"/>
    </source>
</evidence>
<evidence type="ECO:0000256" key="2">
    <source>
        <dbReference type="SAM" id="MobiDB-lite"/>
    </source>
</evidence>
<feature type="region of interest" description="Disordered" evidence="2">
    <location>
        <begin position="389"/>
        <end position="409"/>
    </location>
</feature>
<proteinExistence type="inferred from homology"/>
<dbReference type="PANTHER" id="PTHR12354:SF1">
    <property type="entry name" value="INTERFERON-RELATED DEVELOPMENTAL REGULATOR 1"/>
    <property type="match status" value="1"/>
</dbReference>
<dbReference type="EMBL" id="JAVFWL010000004">
    <property type="protein sequence ID" value="KAK6747086.1"/>
    <property type="molecule type" value="Genomic_DNA"/>
</dbReference>
<evidence type="ECO:0000259" key="3">
    <source>
        <dbReference type="Pfam" id="PF04836"/>
    </source>
</evidence>